<dbReference type="EMBL" id="JAKMXF010000315">
    <property type="protein sequence ID" value="KAI6650012.1"/>
    <property type="molecule type" value="Genomic_DNA"/>
</dbReference>
<evidence type="ECO:0000313" key="1">
    <source>
        <dbReference type="EMBL" id="KAI6650012.1"/>
    </source>
</evidence>
<evidence type="ECO:0000313" key="2">
    <source>
        <dbReference type="Proteomes" id="UP001165289"/>
    </source>
</evidence>
<organism evidence="1 2">
    <name type="scientific">Oopsacas minuta</name>
    <dbReference type="NCBI Taxonomy" id="111878"/>
    <lineage>
        <taxon>Eukaryota</taxon>
        <taxon>Metazoa</taxon>
        <taxon>Porifera</taxon>
        <taxon>Hexactinellida</taxon>
        <taxon>Hexasterophora</taxon>
        <taxon>Lyssacinosida</taxon>
        <taxon>Leucopsacidae</taxon>
        <taxon>Oopsacas</taxon>
    </lineage>
</organism>
<dbReference type="InterPro" id="IPR036397">
    <property type="entry name" value="RNaseH_sf"/>
</dbReference>
<keyword evidence="2" id="KW-1185">Reference proteome</keyword>
<dbReference type="Gene3D" id="3.30.420.10">
    <property type="entry name" value="Ribonuclease H-like superfamily/Ribonuclease H"/>
    <property type="match status" value="1"/>
</dbReference>
<reference evidence="1 2" key="1">
    <citation type="journal article" date="2023" name="BMC Biol.">
        <title>The compact genome of the sponge Oopsacas minuta (Hexactinellida) is lacking key metazoan core genes.</title>
        <authorList>
            <person name="Santini S."/>
            <person name="Schenkelaars Q."/>
            <person name="Jourda C."/>
            <person name="Duchesne M."/>
            <person name="Belahbib H."/>
            <person name="Rocher C."/>
            <person name="Selva M."/>
            <person name="Riesgo A."/>
            <person name="Vervoort M."/>
            <person name="Leys S.P."/>
            <person name="Kodjabachian L."/>
            <person name="Le Bivic A."/>
            <person name="Borchiellini C."/>
            <person name="Claverie J.M."/>
            <person name="Renard E."/>
        </authorList>
    </citation>
    <scope>NUCLEOTIDE SEQUENCE [LARGE SCALE GENOMIC DNA]</scope>
    <source>
        <strain evidence="1">SPO-2</strain>
    </source>
</reference>
<accession>A0AAV7JM26</accession>
<dbReference type="PANTHER" id="PTHR46060:SF1">
    <property type="entry name" value="MARINER MOS1 TRANSPOSASE-LIKE PROTEIN"/>
    <property type="match status" value="1"/>
</dbReference>
<sequence>MLAFQREVHTTILKADLELRKVQVRWVPHCLTFPQKAARLQMAKENLEIYEGSDPRRLLEIVTGDETWIQFKPPIRKQDGRVWLKKGEVPPAVCVSDFRAPKVLYCIFFDGLGPVAQIPVPKGQTLTGQFYADVVLPEVEKDYLKRRPKTGTRGLKILHDNARRINLWL</sequence>
<dbReference type="PANTHER" id="PTHR46060">
    <property type="entry name" value="MARINER MOS1 TRANSPOSASE-LIKE PROTEIN"/>
    <property type="match status" value="1"/>
</dbReference>
<dbReference type="AlphaFoldDB" id="A0AAV7JM26"/>
<comment type="caution">
    <text evidence="1">The sequence shown here is derived from an EMBL/GenBank/DDBJ whole genome shotgun (WGS) entry which is preliminary data.</text>
</comment>
<protein>
    <submittedName>
        <fullName evidence="1">Transposase</fullName>
    </submittedName>
</protein>
<dbReference type="InterPro" id="IPR052709">
    <property type="entry name" value="Transposase-MT_Hybrid"/>
</dbReference>
<name>A0AAV7JM26_9METZ</name>
<dbReference type="GO" id="GO:0003676">
    <property type="term" value="F:nucleic acid binding"/>
    <property type="evidence" value="ECO:0007669"/>
    <property type="project" value="InterPro"/>
</dbReference>
<gene>
    <name evidence="1" type="ORF">LOD99_6227</name>
</gene>
<dbReference type="Proteomes" id="UP001165289">
    <property type="component" value="Unassembled WGS sequence"/>
</dbReference>
<proteinExistence type="predicted"/>